<accession>A0A174F650</accession>
<protein>
    <submittedName>
        <fullName evidence="1">Uncharacterized protein</fullName>
    </submittedName>
</protein>
<reference evidence="1 2" key="1">
    <citation type="submission" date="2015-09" db="EMBL/GenBank/DDBJ databases">
        <authorList>
            <consortium name="Pathogen Informatics"/>
        </authorList>
    </citation>
    <scope>NUCLEOTIDE SEQUENCE [LARGE SCALE GENOMIC DNA]</scope>
    <source>
        <strain evidence="1 2">2789STDY5834856</strain>
    </source>
</reference>
<sequence length="176" mass="19684">MKCDFGIKLKEELIGGLSTSKAALEMELISEDKYNIFYDRVSRKSGFSDYVEKASDVACAQICCLVGIEMEKGDGYKEGKIILNPTDKNGNRFCDVIMVSKKNIHAMKIVSMECDFIEVDEYEEMMEIAYKAVDEYLCETSSNSIDLTVIQPNLLTSSSGTANVDDVLDAFDKLLF</sequence>
<organism evidence="1 2">
    <name type="scientific">Clostridium disporicum</name>
    <dbReference type="NCBI Taxonomy" id="84024"/>
    <lineage>
        <taxon>Bacteria</taxon>
        <taxon>Bacillati</taxon>
        <taxon>Bacillota</taxon>
        <taxon>Clostridia</taxon>
        <taxon>Eubacteriales</taxon>
        <taxon>Clostridiaceae</taxon>
        <taxon>Clostridium</taxon>
    </lineage>
</organism>
<evidence type="ECO:0000313" key="2">
    <source>
        <dbReference type="Proteomes" id="UP000095594"/>
    </source>
</evidence>
<dbReference type="RefSeq" id="WP_055265436.1">
    <property type="nucleotide sequence ID" value="NZ_CABIXQ010000009.1"/>
</dbReference>
<name>A0A174F650_9CLOT</name>
<gene>
    <name evidence="1" type="ORF">ERS852471_01604</name>
</gene>
<evidence type="ECO:0000313" key="1">
    <source>
        <dbReference type="EMBL" id="CUO45723.1"/>
    </source>
</evidence>
<dbReference type="Proteomes" id="UP000095594">
    <property type="component" value="Unassembled WGS sequence"/>
</dbReference>
<proteinExistence type="predicted"/>
<dbReference type="EMBL" id="CYZX01000009">
    <property type="protein sequence ID" value="CUO45723.1"/>
    <property type="molecule type" value="Genomic_DNA"/>
</dbReference>
<dbReference type="AlphaFoldDB" id="A0A174F650"/>